<accession>A0ABS7CEE2</accession>
<sequence length="95" mass="11179">MSKEWSAQWIWGGEEESPRNEWRCFRRNFEVPENPGETELRISADSRYVLYINGTQVGRGPVRSWPKEQFYDTYEVGHLLKAGRSNTIAVLVMHF</sequence>
<dbReference type="Proteomes" id="UP001519887">
    <property type="component" value="Unassembled WGS sequence"/>
</dbReference>
<dbReference type="InterPro" id="IPR008979">
    <property type="entry name" value="Galactose-bd-like_sf"/>
</dbReference>
<evidence type="ECO:0000313" key="2">
    <source>
        <dbReference type="Proteomes" id="UP001519887"/>
    </source>
</evidence>
<name>A0ABS7CEE2_9BACL</name>
<comment type="caution">
    <text evidence="1">The sequence shown here is derived from an EMBL/GenBank/DDBJ whole genome shotgun (WGS) entry which is preliminary data.</text>
</comment>
<keyword evidence="2" id="KW-1185">Reference proteome</keyword>
<dbReference type="SUPFAM" id="SSF49785">
    <property type="entry name" value="Galactose-binding domain-like"/>
    <property type="match status" value="1"/>
</dbReference>
<dbReference type="EMBL" id="JAHZIK010001571">
    <property type="protein sequence ID" value="MBW7459293.1"/>
    <property type="molecule type" value="Genomic_DNA"/>
</dbReference>
<dbReference type="Gene3D" id="2.60.120.260">
    <property type="entry name" value="Galactose-binding domain-like"/>
    <property type="match status" value="1"/>
</dbReference>
<organism evidence="1 2">
    <name type="scientific">Paenibacillus sepulcri</name>
    <dbReference type="NCBI Taxonomy" id="359917"/>
    <lineage>
        <taxon>Bacteria</taxon>
        <taxon>Bacillati</taxon>
        <taxon>Bacillota</taxon>
        <taxon>Bacilli</taxon>
        <taxon>Bacillales</taxon>
        <taxon>Paenibacillaceae</taxon>
        <taxon>Paenibacillus</taxon>
    </lineage>
</organism>
<feature type="non-terminal residue" evidence="1">
    <location>
        <position position="95"/>
    </location>
</feature>
<protein>
    <recommendedName>
        <fullName evidence="3">Bacterial alpha-L-rhamnosidase N-terminal domain-containing protein</fullName>
    </recommendedName>
</protein>
<proteinExistence type="predicted"/>
<gene>
    <name evidence="1" type="ORF">K0U00_35095</name>
</gene>
<evidence type="ECO:0008006" key="3">
    <source>
        <dbReference type="Google" id="ProtNLM"/>
    </source>
</evidence>
<evidence type="ECO:0000313" key="1">
    <source>
        <dbReference type="EMBL" id="MBW7459293.1"/>
    </source>
</evidence>
<reference evidence="1 2" key="1">
    <citation type="submission" date="2021-07" db="EMBL/GenBank/DDBJ databases">
        <title>Paenibacillus radiodurans sp. nov., isolated from the southeastern edge of Tengger Desert.</title>
        <authorList>
            <person name="Zhang G."/>
        </authorList>
    </citation>
    <scope>NUCLEOTIDE SEQUENCE [LARGE SCALE GENOMIC DNA]</scope>
    <source>
        <strain evidence="1 2">CCM 7311</strain>
    </source>
</reference>